<evidence type="ECO:0000313" key="5">
    <source>
        <dbReference type="EMBL" id="KDO14356.1"/>
    </source>
</evidence>
<dbReference type="InterPro" id="IPR000524">
    <property type="entry name" value="Tscrpt_reg_HTH_GntR"/>
</dbReference>
<evidence type="ECO:0000256" key="1">
    <source>
        <dbReference type="ARBA" id="ARBA00023015"/>
    </source>
</evidence>
<dbReference type="Pfam" id="PF00392">
    <property type="entry name" value="GntR"/>
    <property type="match status" value="1"/>
</dbReference>
<proteinExistence type="predicted"/>
<reference evidence="5 6" key="1">
    <citation type="submission" date="2014-04" db="EMBL/GenBank/DDBJ databases">
        <title>Vibrio metecus sp. nov., a close relative of Vibrio cholerae isolated from coastal brackish ponds and clinical specimens.</title>
        <authorList>
            <person name="Kirchberger P.C."/>
            <person name="Turnsek M."/>
            <person name="Hunt D.E."/>
            <person name="Haley B.J."/>
            <person name="Colwell R."/>
            <person name="Polz M.F."/>
            <person name="Tarr C.L."/>
            <person name="Boucher Y."/>
        </authorList>
    </citation>
    <scope>NUCLEOTIDE SEQUENCE [LARGE SCALE GENOMIC DNA]</scope>
    <source>
        <strain evidence="6">PPCK-2014</strain>
    </source>
</reference>
<organism evidence="5 6">
    <name type="scientific">Vibrio metoecus</name>
    <dbReference type="NCBI Taxonomy" id="1481663"/>
    <lineage>
        <taxon>Bacteria</taxon>
        <taxon>Pseudomonadati</taxon>
        <taxon>Pseudomonadota</taxon>
        <taxon>Gammaproteobacteria</taxon>
        <taxon>Vibrionales</taxon>
        <taxon>Vibrionaceae</taxon>
        <taxon>Vibrio</taxon>
    </lineage>
</organism>
<evidence type="ECO:0000313" key="6">
    <source>
        <dbReference type="Proteomes" id="UP000027331"/>
    </source>
</evidence>
<dbReference type="InterPro" id="IPR008920">
    <property type="entry name" value="TF_FadR/GntR_C"/>
</dbReference>
<dbReference type="SMART" id="SM00895">
    <property type="entry name" value="FCD"/>
    <property type="match status" value="1"/>
</dbReference>
<dbReference type="PRINTS" id="PR00035">
    <property type="entry name" value="HTHGNTR"/>
</dbReference>
<evidence type="ECO:0000256" key="3">
    <source>
        <dbReference type="ARBA" id="ARBA00023163"/>
    </source>
</evidence>
<dbReference type="InterPro" id="IPR036388">
    <property type="entry name" value="WH-like_DNA-bd_sf"/>
</dbReference>
<dbReference type="EMBL" id="JJMN01000046">
    <property type="protein sequence ID" value="KDO14356.1"/>
    <property type="molecule type" value="Genomic_DNA"/>
</dbReference>
<comment type="caution">
    <text evidence="5">The sequence shown here is derived from an EMBL/GenBank/DDBJ whole genome shotgun (WGS) entry which is preliminary data.</text>
</comment>
<name>A0ABR4RXF1_VIBMT</name>
<keyword evidence="1" id="KW-0805">Transcription regulation</keyword>
<dbReference type="Gene3D" id="1.10.10.10">
    <property type="entry name" value="Winged helix-like DNA-binding domain superfamily/Winged helix DNA-binding domain"/>
    <property type="match status" value="1"/>
</dbReference>
<dbReference type="PANTHER" id="PTHR43537:SF5">
    <property type="entry name" value="UXU OPERON TRANSCRIPTIONAL REGULATOR"/>
    <property type="match status" value="1"/>
</dbReference>
<evidence type="ECO:0000259" key="4">
    <source>
        <dbReference type="PROSITE" id="PS50949"/>
    </source>
</evidence>
<dbReference type="PANTHER" id="PTHR43537">
    <property type="entry name" value="TRANSCRIPTIONAL REGULATOR, GNTR FAMILY"/>
    <property type="match status" value="1"/>
</dbReference>
<dbReference type="Gene3D" id="1.20.120.530">
    <property type="entry name" value="GntR ligand-binding domain-like"/>
    <property type="match status" value="1"/>
</dbReference>
<keyword evidence="3" id="KW-0804">Transcription</keyword>
<dbReference type="PROSITE" id="PS50949">
    <property type="entry name" value="HTH_GNTR"/>
    <property type="match status" value="1"/>
</dbReference>
<dbReference type="Pfam" id="PF07729">
    <property type="entry name" value="FCD"/>
    <property type="match status" value="1"/>
</dbReference>
<dbReference type="CDD" id="cd07377">
    <property type="entry name" value="WHTH_GntR"/>
    <property type="match status" value="1"/>
</dbReference>
<keyword evidence="2" id="KW-0238">DNA-binding</keyword>
<dbReference type="SMART" id="SM00345">
    <property type="entry name" value="HTH_GNTR"/>
    <property type="match status" value="1"/>
</dbReference>
<dbReference type="Proteomes" id="UP000027331">
    <property type="component" value="Unassembled WGS sequence"/>
</dbReference>
<gene>
    <name evidence="5" type="ORF">DP83_01200</name>
</gene>
<dbReference type="InterPro" id="IPR036390">
    <property type="entry name" value="WH_DNA-bd_sf"/>
</dbReference>
<keyword evidence="6" id="KW-1185">Reference proteome</keyword>
<dbReference type="SUPFAM" id="SSF48008">
    <property type="entry name" value="GntR ligand-binding domain-like"/>
    <property type="match status" value="1"/>
</dbReference>
<feature type="domain" description="HTH gntR-type" evidence="4">
    <location>
        <begin position="15"/>
        <end position="83"/>
    </location>
</feature>
<evidence type="ECO:0000256" key="2">
    <source>
        <dbReference type="ARBA" id="ARBA00023125"/>
    </source>
</evidence>
<accession>A0ABR4RXF1</accession>
<sequence>MKYSDNSIMMPFEPKRPYQEIGLVLRKELINGHYKVGDRLPPERDIAERLDISRTVVREAIIMLELENLVEVKKGSGVYVINIPSKNNARENVISDDAGPFEMLQARQLLESNIAEFAATQVTPGDIVKMRAALKLERDELLSGAQECHGDERFHMCIAEATQNSVLVDMLRQSWERREKSPMWKKLHSHISSQDYREEWLDDHAKILAALQRKDPIAAKSAMWQHLENVKQRLLALSDVDDPNFDGYLFSSNPVVLLGARKKDNPPCQRKLALISAVVLATA</sequence>
<protein>
    <submittedName>
        <fullName evidence="5">Transcriptional regulator</fullName>
    </submittedName>
</protein>
<dbReference type="InterPro" id="IPR011711">
    <property type="entry name" value="GntR_C"/>
</dbReference>
<dbReference type="SUPFAM" id="SSF46785">
    <property type="entry name" value="Winged helix' DNA-binding domain"/>
    <property type="match status" value="1"/>
</dbReference>